<name>A0ABU3A4R3_9GAMM</name>
<keyword evidence="3" id="KW-1185">Reference proteome</keyword>
<dbReference type="PANTHER" id="PTHR40076:SF1">
    <property type="entry name" value="MEMBRANE PROTEIN"/>
    <property type="match status" value="1"/>
</dbReference>
<organism evidence="2 3">
    <name type="scientific">Thalassotalea castellviae</name>
    <dbReference type="NCBI Taxonomy" id="3075612"/>
    <lineage>
        <taxon>Bacteria</taxon>
        <taxon>Pseudomonadati</taxon>
        <taxon>Pseudomonadota</taxon>
        <taxon>Gammaproteobacteria</taxon>
        <taxon>Alteromonadales</taxon>
        <taxon>Colwelliaceae</taxon>
        <taxon>Thalassotalea</taxon>
    </lineage>
</organism>
<proteinExistence type="predicted"/>
<feature type="transmembrane region" description="Helical" evidence="1">
    <location>
        <begin position="141"/>
        <end position="161"/>
    </location>
</feature>
<protein>
    <recommendedName>
        <fullName evidence="4">Glycerophosphoryl diester phosphodiesterase membrane domain-containing protein</fullName>
    </recommendedName>
</protein>
<evidence type="ECO:0000313" key="3">
    <source>
        <dbReference type="Proteomes" id="UP001266357"/>
    </source>
</evidence>
<dbReference type="PANTHER" id="PTHR40076">
    <property type="entry name" value="MEMBRANE PROTEIN-RELATED"/>
    <property type="match status" value="1"/>
</dbReference>
<keyword evidence="1" id="KW-0472">Membrane</keyword>
<feature type="transmembrane region" description="Helical" evidence="1">
    <location>
        <begin position="211"/>
        <end position="231"/>
    </location>
</feature>
<evidence type="ECO:0000256" key="1">
    <source>
        <dbReference type="SAM" id="Phobius"/>
    </source>
</evidence>
<dbReference type="InterPro" id="IPR010380">
    <property type="entry name" value="DUF975"/>
</dbReference>
<feature type="transmembrane region" description="Helical" evidence="1">
    <location>
        <begin position="41"/>
        <end position="61"/>
    </location>
</feature>
<feature type="transmembrane region" description="Helical" evidence="1">
    <location>
        <begin position="81"/>
        <end position="105"/>
    </location>
</feature>
<sequence>MEERSVLQVGGSLEKAVKGEYSIDVKAILAEAWATTIKSRIAINVGLLFTLSIGIVITLIISQYLGGIEEVFKNQQSSALLNIIVTLVVYPFLVGVEMMGVFHAVGLKTNPKLVFAFLKRGSWVAICALLTSTLVTMGITLFVIPGIYLAVALSLVLPLVVEKRFSPLKAITLSLQATRFQWFNLFAIYLILFFLLIIVSLPLLLLGNGSAALLGGVLTMFGLTYVAPLFYNVKGILYREIFGMQLSIAKGSANDIDTTFTA</sequence>
<evidence type="ECO:0000313" key="2">
    <source>
        <dbReference type="EMBL" id="MDT0605172.1"/>
    </source>
</evidence>
<keyword evidence="1" id="KW-0812">Transmembrane</keyword>
<keyword evidence="1" id="KW-1133">Transmembrane helix</keyword>
<dbReference type="RefSeq" id="WP_311584509.1">
    <property type="nucleotide sequence ID" value="NZ_JAVRIF010000012.1"/>
</dbReference>
<comment type="caution">
    <text evidence="2">The sequence shown here is derived from an EMBL/GenBank/DDBJ whole genome shotgun (WGS) entry which is preliminary data.</text>
</comment>
<dbReference type="EMBL" id="JAVRIF010000012">
    <property type="protein sequence ID" value="MDT0605172.1"/>
    <property type="molecule type" value="Genomic_DNA"/>
</dbReference>
<gene>
    <name evidence="2" type="ORF">RM573_16330</name>
</gene>
<dbReference type="Proteomes" id="UP001266357">
    <property type="component" value="Unassembled WGS sequence"/>
</dbReference>
<evidence type="ECO:0008006" key="4">
    <source>
        <dbReference type="Google" id="ProtNLM"/>
    </source>
</evidence>
<feature type="transmembrane region" description="Helical" evidence="1">
    <location>
        <begin position="117"/>
        <end position="135"/>
    </location>
</feature>
<accession>A0ABU3A4R3</accession>
<feature type="transmembrane region" description="Helical" evidence="1">
    <location>
        <begin position="182"/>
        <end position="205"/>
    </location>
</feature>
<reference evidence="2 3" key="1">
    <citation type="submission" date="2023-09" db="EMBL/GenBank/DDBJ databases">
        <authorList>
            <person name="Rey-Velasco X."/>
        </authorList>
    </citation>
    <scope>NUCLEOTIDE SEQUENCE [LARGE SCALE GENOMIC DNA]</scope>
    <source>
        <strain evidence="2 3">W431</strain>
    </source>
</reference>